<dbReference type="NCBIfam" id="TIGR00778">
    <property type="entry name" value="ahpD_dom"/>
    <property type="match status" value="1"/>
</dbReference>
<dbReference type="InterPro" id="IPR029032">
    <property type="entry name" value="AhpD-like"/>
</dbReference>
<reference evidence="3 4" key="1">
    <citation type="submission" date="2020-08" db="EMBL/GenBank/DDBJ databases">
        <title>Genomic Encyclopedia of Type Strains, Phase IV (KMG-IV): sequencing the most valuable type-strain genomes for metagenomic binning, comparative biology and taxonomic classification.</title>
        <authorList>
            <person name="Goeker M."/>
        </authorList>
    </citation>
    <scope>NUCLEOTIDE SEQUENCE [LARGE SCALE GENOMIC DNA]</scope>
    <source>
        <strain evidence="3 4">DSM 7050</strain>
    </source>
</reference>
<comment type="caution">
    <text evidence="3">The sequence shown here is derived from an EMBL/GenBank/DDBJ whole genome shotgun (WGS) entry which is preliminary data.</text>
</comment>
<gene>
    <name evidence="3" type="ORF">GGQ99_001836</name>
</gene>
<sequence>MSFFDASALASFRRTMTVLAGAAACSATFALMPLSAHADDYDATLQDIQKSMGGVPSFVKQFPKAGLPGAWSELKALEFSDKTALPAKTKALISLAVAAQIPCTYCIWADTQSARQAGATDEEIQEAVAMAALTRHWSTVFNGMQVDFETFKKELGGEMSAAK</sequence>
<dbReference type="Pfam" id="PF02627">
    <property type="entry name" value="CMD"/>
    <property type="match status" value="1"/>
</dbReference>
<dbReference type="PANTHER" id="PTHR33930:SF2">
    <property type="entry name" value="BLR3452 PROTEIN"/>
    <property type="match status" value="1"/>
</dbReference>
<dbReference type="SUPFAM" id="SSF69118">
    <property type="entry name" value="AhpD-like"/>
    <property type="match status" value="1"/>
</dbReference>
<organism evidence="3 4">
    <name type="scientific">Aminobacter niigataensis</name>
    <dbReference type="NCBI Taxonomy" id="83265"/>
    <lineage>
        <taxon>Bacteria</taxon>
        <taxon>Pseudomonadati</taxon>
        <taxon>Pseudomonadota</taxon>
        <taxon>Alphaproteobacteria</taxon>
        <taxon>Hyphomicrobiales</taxon>
        <taxon>Phyllobacteriaceae</taxon>
        <taxon>Aminobacter</taxon>
    </lineage>
</organism>
<dbReference type="PANTHER" id="PTHR33930">
    <property type="entry name" value="ALKYL HYDROPEROXIDE REDUCTASE AHPD"/>
    <property type="match status" value="1"/>
</dbReference>
<keyword evidence="4" id="KW-1185">Reference proteome</keyword>
<dbReference type="EMBL" id="JACHOT010000001">
    <property type="protein sequence ID" value="MBB4650114.1"/>
    <property type="molecule type" value="Genomic_DNA"/>
</dbReference>
<protein>
    <submittedName>
        <fullName evidence="3">AhpD family alkylhydroperoxidase</fullName>
    </submittedName>
</protein>
<name>A0ABR6L1N0_9HYPH</name>
<feature type="signal peptide" evidence="1">
    <location>
        <begin position="1"/>
        <end position="38"/>
    </location>
</feature>
<evidence type="ECO:0000259" key="2">
    <source>
        <dbReference type="Pfam" id="PF02627"/>
    </source>
</evidence>
<evidence type="ECO:0000313" key="3">
    <source>
        <dbReference type="EMBL" id="MBB4650114.1"/>
    </source>
</evidence>
<evidence type="ECO:0000313" key="4">
    <source>
        <dbReference type="Proteomes" id="UP000539538"/>
    </source>
</evidence>
<dbReference type="RefSeq" id="WP_246389455.1">
    <property type="nucleotide sequence ID" value="NZ_BAAAVZ010000003.1"/>
</dbReference>
<keyword evidence="1" id="KW-0732">Signal</keyword>
<feature type="chain" id="PRO_5045910813" evidence="1">
    <location>
        <begin position="39"/>
        <end position="163"/>
    </location>
</feature>
<dbReference type="InterPro" id="IPR004675">
    <property type="entry name" value="AhpD_core"/>
</dbReference>
<proteinExistence type="predicted"/>
<feature type="domain" description="Carboxymuconolactone decarboxylase-like" evidence="2">
    <location>
        <begin position="69"/>
        <end position="144"/>
    </location>
</feature>
<accession>A0ABR6L1N0</accession>
<dbReference type="InterPro" id="IPR003779">
    <property type="entry name" value="CMD-like"/>
</dbReference>
<evidence type="ECO:0000256" key="1">
    <source>
        <dbReference type="SAM" id="SignalP"/>
    </source>
</evidence>
<dbReference type="Proteomes" id="UP000539538">
    <property type="component" value="Unassembled WGS sequence"/>
</dbReference>
<dbReference type="Gene3D" id="1.20.1290.10">
    <property type="entry name" value="AhpD-like"/>
    <property type="match status" value="1"/>
</dbReference>